<comment type="subcellular location">
    <subcellularLocation>
        <location evidence="1">Cell membrane</location>
        <topology evidence="1">Multi-pass membrane protein</topology>
    </subcellularLocation>
</comment>
<dbReference type="KEGG" id="eha:Ethha_0140"/>
<evidence type="ECO:0000259" key="10">
    <source>
        <dbReference type="Pfam" id="PF13231"/>
    </source>
</evidence>
<keyword evidence="7 9" id="KW-0472">Membrane</keyword>
<dbReference type="AlphaFoldDB" id="E6U648"/>
<keyword evidence="13" id="KW-1185">Reference proteome</keyword>
<feature type="transmembrane region" description="Helical" evidence="9">
    <location>
        <begin position="448"/>
        <end position="469"/>
    </location>
</feature>
<dbReference type="GO" id="GO:0016763">
    <property type="term" value="F:pentosyltransferase activity"/>
    <property type="evidence" value="ECO:0007669"/>
    <property type="project" value="TreeGrafter"/>
</dbReference>
<feature type="transmembrane region" description="Helical" evidence="9">
    <location>
        <begin position="333"/>
        <end position="354"/>
    </location>
</feature>
<keyword evidence="5 9" id="KW-0812">Transmembrane</keyword>
<sequence>MIHSLRPKWGRTEILQVILAGLAVLLAFFLSFYNFAQDGYGNLYYSAAVKSMTTSWHNFFFLSFDPSGFVNVDKPPLAFWMEAAFVKAFGFHSWTLLLPEALEAAGSVLILYHLVKRRFGFAAGWIAAVLLAVTPIFIAAARSNNPDAMLVLMMLFAAWAATLAAETGRFRYLVLTAVCVGLAFNTKMLAAFLVLPACALAYLFARGMRWRRKFLHLAAAAAVLIVVSFCWVEAVDLTPAADRPFVGSSADNSEMNLVLGYNGLNRVFAKEHAPADTAADRRVNTRTATLPKRRSSATDSRVVDSRAAVRGTGAQRDAPGATRLLDLYTGEQISWFLPLAAVGAAAAVVYVLGLEKERRRGKITALLLWGGWSAVMVVFFSFCGNLTHRYYLNVIAPGLAALGGIGMVCMVRLALQKGSAWWKALFLPAGLVLSAVFHLSLLTNYPDWFHALWPLDAVCIVLAAVLLLLRFHPVWMRPRVFTGIAGAALVCLLATPFCWSFTAVLGHVSGSDAAAGPVLLRGKNGEMFPSLSYIVKRLKDATSDPAPSSDDMKLETYLEQHRDGAVYLAAVPGAPLAESLIVDTGEPVMAIGGFNGSNPILTLGDLQQLVAEGKLRYFLSTSPVAAETEAPGTTDAPGNAAARLNQSSPYDSSHSERLRDGVNTSDGQLPENLRNAYHADEDGRLWATGRNEANGAELRSTRGQNPNAPIYAWAEANSQIVPSDTYLGNGRPDDPHATLYLLSQAKAKAALS</sequence>
<feature type="transmembrane region" description="Helical" evidence="9">
    <location>
        <begin position="119"/>
        <end position="141"/>
    </location>
</feature>
<dbReference type="eggNOG" id="COG1807">
    <property type="taxonomic scope" value="Bacteria"/>
</dbReference>
<evidence type="ECO:0000256" key="4">
    <source>
        <dbReference type="ARBA" id="ARBA00022679"/>
    </source>
</evidence>
<reference evidence="12 13" key="1">
    <citation type="submission" date="2010-12" db="EMBL/GenBank/DDBJ databases">
        <title>Complete sequence of Ethanoligenens harbinense YUAN-3.</title>
        <authorList>
            <person name="Lucas S."/>
            <person name="Copeland A."/>
            <person name="Lapidus A."/>
            <person name="Cheng J.-F."/>
            <person name="Bruce D."/>
            <person name="Goodwin L."/>
            <person name="Pitluck S."/>
            <person name="Chertkov O."/>
            <person name="Misra M."/>
            <person name="Detter J.C."/>
            <person name="Han C."/>
            <person name="Tapia R."/>
            <person name="Land M."/>
            <person name="Hauser L."/>
            <person name="Jeffries C."/>
            <person name="Kyrpides N."/>
            <person name="Ivanova N."/>
            <person name="Mikhailova N."/>
            <person name="Wang A."/>
            <person name="Mouttaki H."/>
            <person name="He Z."/>
            <person name="Zhou J."/>
            <person name="Hemme C.L."/>
            <person name="Woyke T."/>
        </authorList>
    </citation>
    <scope>NUCLEOTIDE SEQUENCE [LARGE SCALE GENOMIC DNA]</scope>
    <source>
        <strain evidence="13">DSM 18485 / JCM 12961 / CGMCC 1.5033 / YUAN-3</strain>
    </source>
</reference>
<evidence type="ECO:0000256" key="8">
    <source>
        <dbReference type="SAM" id="MobiDB-lite"/>
    </source>
</evidence>
<feature type="transmembrane region" description="Helical" evidence="9">
    <location>
        <begin position="422"/>
        <end position="442"/>
    </location>
</feature>
<dbReference type="GO" id="GO:0009103">
    <property type="term" value="P:lipopolysaccharide biosynthetic process"/>
    <property type="evidence" value="ECO:0007669"/>
    <property type="project" value="UniProtKB-ARBA"/>
</dbReference>
<evidence type="ECO:0000313" key="12">
    <source>
        <dbReference type="EMBL" id="ADU25727.1"/>
    </source>
</evidence>
<dbReference type="InterPro" id="IPR056785">
    <property type="entry name" value="YkcA/B-like_C"/>
</dbReference>
<feature type="region of interest" description="Disordered" evidence="8">
    <location>
        <begin position="280"/>
        <end position="299"/>
    </location>
</feature>
<gene>
    <name evidence="12" type="ordered locus">Ethha_0140</name>
</gene>
<organism evidence="12 13">
    <name type="scientific">Ethanoligenens harbinense (strain DSM 18485 / JCM 12961 / CGMCC 1.5033 / YUAN-3)</name>
    <dbReference type="NCBI Taxonomy" id="663278"/>
    <lineage>
        <taxon>Bacteria</taxon>
        <taxon>Bacillati</taxon>
        <taxon>Bacillota</taxon>
        <taxon>Clostridia</taxon>
        <taxon>Eubacteriales</taxon>
        <taxon>Oscillospiraceae</taxon>
        <taxon>Ethanoligenens</taxon>
    </lineage>
</organism>
<dbReference type="InterPro" id="IPR038731">
    <property type="entry name" value="RgtA/B/C-like"/>
</dbReference>
<feature type="transmembrane region" description="Helical" evidence="9">
    <location>
        <begin position="172"/>
        <end position="202"/>
    </location>
</feature>
<evidence type="ECO:0000256" key="9">
    <source>
        <dbReference type="SAM" id="Phobius"/>
    </source>
</evidence>
<feature type="transmembrane region" description="Helical" evidence="9">
    <location>
        <begin position="214"/>
        <end position="234"/>
    </location>
</feature>
<evidence type="ECO:0000313" key="13">
    <source>
        <dbReference type="Proteomes" id="UP000001551"/>
    </source>
</evidence>
<dbReference type="STRING" id="663278.Ethha_0140"/>
<evidence type="ECO:0000256" key="3">
    <source>
        <dbReference type="ARBA" id="ARBA00022676"/>
    </source>
</evidence>
<feature type="transmembrane region" description="Helical" evidence="9">
    <location>
        <begin position="366"/>
        <end position="388"/>
    </location>
</feature>
<dbReference type="Proteomes" id="UP000001551">
    <property type="component" value="Chromosome"/>
</dbReference>
<dbReference type="PANTHER" id="PTHR33908">
    <property type="entry name" value="MANNOSYLTRANSFERASE YKCB-RELATED"/>
    <property type="match status" value="1"/>
</dbReference>
<keyword evidence="3" id="KW-0328">Glycosyltransferase</keyword>
<dbReference type="Pfam" id="PF24878">
    <property type="entry name" value="YkcB_C"/>
    <property type="match status" value="1"/>
</dbReference>
<dbReference type="EMBL" id="CP002400">
    <property type="protein sequence ID" value="ADU25727.1"/>
    <property type="molecule type" value="Genomic_DNA"/>
</dbReference>
<feature type="domain" description="Putative mannosyltransferase YkcA/B-like C-terminal" evidence="11">
    <location>
        <begin position="554"/>
        <end position="622"/>
    </location>
</feature>
<proteinExistence type="predicted"/>
<evidence type="ECO:0000256" key="7">
    <source>
        <dbReference type="ARBA" id="ARBA00023136"/>
    </source>
</evidence>
<accession>E6U648</accession>
<keyword evidence="6 9" id="KW-1133">Transmembrane helix</keyword>
<feature type="transmembrane region" description="Helical" evidence="9">
    <location>
        <begin position="148"/>
        <end position="166"/>
    </location>
</feature>
<dbReference type="GO" id="GO:0005886">
    <property type="term" value="C:plasma membrane"/>
    <property type="evidence" value="ECO:0007669"/>
    <property type="project" value="UniProtKB-SubCell"/>
</dbReference>
<feature type="domain" description="Glycosyltransferase RgtA/B/C/D-like" evidence="10">
    <location>
        <begin position="73"/>
        <end position="231"/>
    </location>
</feature>
<dbReference type="RefSeq" id="WP_013484108.1">
    <property type="nucleotide sequence ID" value="NC_014828.1"/>
</dbReference>
<protein>
    <submittedName>
        <fullName evidence="12">Glycosyl transferase family 39</fullName>
    </submittedName>
</protein>
<evidence type="ECO:0000256" key="1">
    <source>
        <dbReference type="ARBA" id="ARBA00004651"/>
    </source>
</evidence>
<dbReference type="GO" id="GO:0010041">
    <property type="term" value="P:response to iron(III) ion"/>
    <property type="evidence" value="ECO:0007669"/>
    <property type="project" value="TreeGrafter"/>
</dbReference>
<dbReference type="InterPro" id="IPR050297">
    <property type="entry name" value="LipidA_mod_glycosyltrf_83"/>
</dbReference>
<feature type="region of interest" description="Disordered" evidence="8">
    <location>
        <begin position="628"/>
        <end position="670"/>
    </location>
</feature>
<evidence type="ECO:0000256" key="2">
    <source>
        <dbReference type="ARBA" id="ARBA00022475"/>
    </source>
</evidence>
<name>E6U648_ETHHY</name>
<feature type="transmembrane region" description="Helical" evidence="9">
    <location>
        <begin position="481"/>
        <end position="502"/>
    </location>
</feature>
<evidence type="ECO:0000259" key="11">
    <source>
        <dbReference type="Pfam" id="PF24878"/>
    </source>
</evidence>
<feature type="transmembrane region" description="Helical" evidence="9">
    <location>
        <begin position="394"/>
        <end position="415"/>
    </location>
</feature>
<evidence type="ECO:0000256" key="5">
    <source>
        <dbReference type="ARBA" id="ARBA00022692"/>
    </source>
</evidence>
<feature type="transmembrane region" description="Helical" evidence="9">
    <location>
        <begin position="12"/>
        <end position="36"/>
    </location>
</feature>
<evidence type="ECO:0000256" key="6">
    <source>
        <dbReference type="ARBA" id="ARBA00022989"/>
    </source>
</evidence>
<dbReference type="Pfam" id="PF13231">
    <property type="entry name" value="PMT_2"/>
    <property type="match status" value="1"/>
</dbReference>
<keyword evidence="4 12" id="KW-0808">Transferase</keyword>
<dbReference type="PANTHER" id="PTHR33908:SF3">
    <property type="entry name" value="UNDECAPRENYL PHOSPHATE-ALPHA-4-AMINO-4-DEOXY-L-ARABINOSE ARABINOSYL TRANSFERASE"/>
    <property type="match status" value="1"/>
</dbReference>
<keyword evidence="2" id="KW-1003">Cell membrane</keyword>
<dbReference type="HOGENOM" id="CLU_007261_1_0_9"/>